<evidence type="ECO:0000313" key="3">
    <source>
        <dbReference type="Proteomes" id="UP000053105"/>
    </source>
</evidence>
<dbReference type="Proteomes" id="UP000053105">
    <property type="component" value="Unassembled WGS sequence"/>
</dbReference>
<evidence type="ECO:0000313" key="2">
    <source>
        <dbReference type="EMBL" id="KOX68296.1"/>
    </source>
</evidence>
<dbReference type="EMBL" id="KQ435938">
    <property type="protein sequence ID" value="KOX68296.1"/>
    <property type="molecule type" value="Genomic_DNA"/>
</dbReference>
<evidence type="ECO:0000256" key="1">
    <source>
        <dbReference type="SAM" id="Phobius"/>
    </source>
</evidence>
<keyword evidence="3" id="KW-1185">Reference proteome</keyword>
<keyword evidence="1" id="KW-1133">Transmembrane helix</keyword>
<name>A0A0M8ZR58_9HYME</name>
<accession>A0A0M8ZR58</accession>
<dbReference type="AlphaFoldDB" id="A0A0M8ZR58"/>
<reference evidence="2 3" key="1">
    <citation type="submission" date="2015-07" db="EMBL/GenBank/DDBJ databases">
        <title>The genome of Melipona quadrifasciata.</title>
        <authorList>
            <person name="Pan H."/>
            <person name="Kapheim K."/>
        </authorList>
    </citation>
    <scope>NUCLEOTIDE SEQUENCE [LARGE SCALE GENOMIC DNA]</scope>
    <source>
        <strain evidence="2">0111107301</strain>
        <tissue evidence="2">Whole body</tissue>
    </source>
</reference>
<keyword evidence="1" id="KW-0812">Transmembrane</keyword>
<feature type="transmembrane region" description="Helical" evidence="1">
    <location>
        <begin position="342"/>
        <end position="360"/>
    </location>
</feature>
<protein>
    <submittedName>
        <fullName evidence="2">Uncharacterized protein</fullName>
    </submittedName>
</protein>
<sequence>MWWIEGKTNNHLTRFLPNEITKQYQKTTLPMGIPNITKNNRQKKCIYTLGNGPSYLMGKASSHNRHDEILRHRNFEIEILRCFLGILDSNIFQTLLSINLSSRGSLLEHNDGDNSAFVENIKVGMIDTQTWRATTPADVVGNSTAEARTLGLSNGDMEKPSLWLDAELLELLEPGLPPSRPGEAYAKPRSRKIKKLGNNEPMRTYPPRAEESLRSQERWSRVGYPYFPRMYQVSRMRQSRRLDWKIRWSPRHGDRRKKGLRVDARKIFNILSLKVILGVTQKIGPPQSSDKYIDHPLYFVRIGILYDCARLLAITIATIQTIVNTTEFGERDNIRTFRRICALYLLRLLLFSIIGAYWFMHKLDLRMNNPQREKTRKQRPENPRICTEFSIQHMISMCFKRTLELAKDAKRPRIPQIRVSNTRLAQAASGCAPSVDVLPIFDVKQQSVRNPARMGGPAFLVGLVTTTSVWEGIISLKPESPEYY</sequence>
<proteinExistence type="predicted"/>
<gene>
    <name evidence="2" type="ORF">WN51_07036</name>
</gene>
<organism evidence="2 3">
    <name type="scientific">Melipona quadrifasciata</name>
    <dbReference type="NCBI Taxonomy" id="166423"/>
    <lineage>
        <taxon>Eukaryota</taxon>
        <taxon>Metazoa</taxon>
        <taxon>Ecdysozoa</taxon>
        <taxon>Arthropoda</taxon>
        <taxon>Hexapoda</taxon>
        <taxon>Insecta</taxon>
        <taxon>Pterygota</taxon>
        <taxon>Neoptera</taxon>
        <taxon>Endopterygota</taxon>
        <taxon>Hymenoptera</taxon>
        <taxon>Apocrita</taxon>
        <taxon>Aculeata</taxon>
        <taxon>Apoidea</taxon>
        <taxon>Anthophila</taxon>
        <taxon>Apidae</taxon>
        <taxon>Melipona</taxon>
    </lineage>
</organism>
<keyword evidence="1" id="KW-0472">Membrane</keyword>